<feature type="compositionally biased region" description="Low complexity" evidence="5">
    <location>
        <begin position="642"/>
        <end position="664"/>
    </location>
</feature>
<protein>
    <recommendedName>
        <fullName evidence="3">Vacuolar membrane-associated protein IML1</fullName>
    </recommendedName>
    <alternativeName>
        <fullName evidence="4">Vacuolar membrane-associated protein iml1</fullName>
    </alternativeName>
</protein>
<evidence type="ECO:0000256" key="5">
    <source>
        <dbReference type="SAM" id="MobiDB-lite"/>
    </source>
</evidence>
<dbReference type="Proteomes" id="UP000813824">
    <property type="component" value="Unassembled WGS sequence"/>
</dbReference>
<accession>A0A8K0UV66</accession>
<dbReference type="PROSITE" id="PS50186">
    <property type="entry name" value="DEP"/>
    <property type="match status" value="1"/>
</dbReference>
<comment type="caution">
    <text evidence="7">The sequence shown here is derived from an EMBL/GenBank/DDBJ whole genome shotgun (WGS) entry which is preliminary data.</text>
</comment>
<feature type="compositionally biased region" description="Polar residues" evidence="5">
    <location>
        <begin position="728"/>
        <end position="739"/>
    </location>
</feature>
<evidence type="ECO:0000259" key="6">
    <source>
        <dbReference type="PROSITE" id="PS50186"/>
    </source>
</evidence>
<dbReference type="Pfam" id="PF00610">
    <property type="entry name" value="DEP"/>
    <property type="match status" value="1"/>
</dbReference>
<dbReference type="GO" id="GO:0005096">
    <property type="term" value="F:GTPase activator activity"/>
    <property type="evidence" value="ECO:0007669"/>
    <property type="project" value="InterPro"/>
</dbReference>
<comment type="subcellular location">
    <subcellularLocation>
        <location evidence="1">Vacuole membrane</location>
        <topology evidence="1">Peripheral membrane protein</topology>
    </subcellularLocation>
</comment>
<feature type="region of interest" description="Disordered" evidence="5">
    <location>
        <begin position="688"/>
        <end position="793"/>
    </location>
</feature>
<dbReference type="InterPro" id="IPR036390">
    <property type="entry name" value="WH_DNA-bd_sf"/>
</dbReference>
<proteinExistence type="inferred from homology"/>
<dbReference type="PANTHER" id="PTHR13179">
    <property type="entry name" value="DEP DOMAIN CONTAINING PROTEIN 5"/>
    <property type="match status" value="1"/>
</dbReference>
<dbReference type="GO" id="GO:0005774">
    <property type="term" value="C:vacuolar membrane"/>
    <property type="evidence" value="ECO:0007669"/>
    <property type="project" value="UniProtKB-SubCell"/>
</dbReference>
<keyword evidence="8" id="KW-1185">Reference proteome</keyword>
<dbReference type="Pfam" id="PF19418">
    <property type="entry name" value="DEPDC5_CTD"/>
    <property type="match status" value="1"/>
</dbReference>
<dbReference type="GO" id="GO:0010508">
    <property type="term" value="P:positive regulation of autophagy"/>
    <property type="evidence" value="ECO:0007669"/>
    <property type="project" value="TreeGrafter"/>
</dbReference>
<dbReference type="InterPro" id="IPR027244">
    <property type="entry name" value="IML1"/>
</dbReference>
<evidence type="ECO:0000256" key="4">
    <source>
        <dbReference type="ARBA" id="ARBA00021881"/>
    </source>
</evidence>
<evidence type="ECO:0000256" key="2">
    <source>
        <dbReference type="ARBA" id="ARBA00005643"/>
    </source>
</evidence>
<name>A0A8K0UV66_9AGAR</name>
<dbReference type="GO" id="GO:1904262">
    <property type="term" value="P:negative regulation of TORC1 signaling"/>
    <property type="evidence" value="ECO:0007669"/>
    <property type="project" value="TreeGrafter"/>
</dbReference>
<dbReference type="GO" id="GO:1990130">
    <property type="term" value="C:GATOR1 complex"/>
    <property type="evidence" value="ECO:0007669"/>
    <property type="project" value="TreeGrafter"/>
</dbReference>
<dbReference type="EMBL" id="JAEVFJ010000007">
    <property type="protein sequence ID" value="KAH8103316.1"/>
    <property type="molecule type" value="Genomic_DNA"/>
</dbReference>
<feature type="region of interest" description="Disordered" evidence="5">
    <location>
        <begin position="638"/>
        <end position="676"/>
    </location>
</feature>
<dbReference type="Pfam" id="PF12257">
    <property type="entry name" value="IML1"/>
    <property type="match status" value="1"/>
</dbReference>
<dbReference type="InterPro" id="IPR000591">
    <property type="entry name" value="DEP_dom"/>
</dbReference>
<dbReference type="OrthoDB" id="39497at2759"/>
<reference evidence="7" key="1">
    <citation type="journal article" date="2021" name="New Phytol.">
        <title>Evolutionary innovations through gain and loss of genes in the ectomycorrhizal Boletales.</title>
        <authorList>
            <person name="Wu G."/>
            <person name="Miyauchi S."/>
            <person name="Morin E."/>
            <person name="Kuo A."/>
            <person name="Drula E."/>
            <person name="Varga T."/>
            <person name="Kohler A."/>
            <person name="Feng B."/>
            <person name="Cao Y."/>
            <person name="Lipzen A."/>
            <person name="Daum C."/>
            <person name="Hundley H."/>
            <person name="Pangilinan J."/>
            <person name="Johnson J."/>
            <person name="Barry K."/>
            <person name="LaButti K."/>
            <person name="Ng V."/>
            <person name="Ahrendt S."/>
            <person name="Min B."/>
            <person name="Choi I.G."/>
            <person name="Park H."/>
            <person name="Plett J.M."/>
            <person name="Magnuson J."/>
            <person name="Spatafora J.W."/>
            <person name="Nagy L.G."/>
            <person name="Henrissat B."/>
            <person name="Grigoriev I.V."/>
            <person name="Yang Z.L."/>
            <person name="Xu J."/>
            <person name="Martin F.M."/>
        </authorList>
    </citation>
    <scope>NUCLEOTIDE SEQUENCE</scope>
    <source>
        <strain evidence="7">KKN 215</strain>
    </source>
</reference>
<dbReference type="GO" id="GO:0035556">
    <property type="term" value="P:intracellular signal transduction"/>
    <property type="evidence" value="ECO:0007669"/>
    <property type="project" value="InterPro"/>
</dbReference>
<evidence type="ECO:0000256" key="3">
    <source>
        <dbReference type="ARBA" id="ARBA00018529"/>
    </source>
</evidence>
<feature type="domain" description="DEP" evidence="6">
    <location>
        <begin position="1176"/>
        <end position="1251"/>
    </location>
</feature>
<gene>
    <name evidence="7" type="ORF">BXZ70DRAFT_718793</name>
</gene>
<dbReference type="Gene3D" id="1.10.10.10">
    <property type="entry name" value="Winged helix-like DNA-binding domain superfamily/Winged helix DNA-binding domain"/>
    <property type="match status" value="1"/>
</dbReference>
<evidence type="ECO:0000313" key="7">
    <source>
        <dbReference type="EMBL" id="KAH8103316.1"/>
    </source>
</evidence>
<dbReference type="InterPro" id="IPR036388">
    <property type="entry name" value="WH-like_DNA-bd_sf"/>
</dbReference>
<evidence type="ECO:0000256" key="1">
    <source>
        <dbReference type="ARBA" id="ARBA00004148"/>
    </source>
</evidence>
<comment type="similarity">
    <text evidence="2">Belongs to the IML1 family.</text>
</comment>
<dbReference type="SMART" id="SM00049">
    <property type="entry name" value="DEP"/>
    <property type="match status" value="1"/>
</dbReference>
<dbReference type="InterPro" id="IPR048255">
    <property type="entry name" value="IML1_N"/>
</dbReference>
<feature type="compositionally biased region" description="Low complexity" evidence="5">
    <location>
        <begin position="697"/>
        <end position="711"/>
    </location>
</feature>
<organism evidence="7 8">
    <name type="scientific">Cristinia sonorae</name>
    <dbReference type="NCBI Taxonomy" id="1940300"/>
    <lineage>
        <taxon>Eukaryota</taxon>
        <taxon>Fungi</taxon>
        <taxon>Dikarya</taxon>
        <taxon>Basidiomycota</taxon>
        <taxon>Agaricomycotina</taxon>
        <taxon>Agaricomycetes</taxon>
        <taxon>Agaricomycetidae</taxon>
        <taxon>Agaricales</taxon>
        <taxon>Pleurotineae</taxon>
        <taxon>Stephanosporaceae</taxon>
        <taxon>Cristinia</taxon>
    </lineage>
</organism>
<dbReference type="CDD" id="cd04449">
    <property type="entry name" value="DEP_DEPDC5-like"/>
    <property type="match status" value="1"/>
</dbReference>
<feature type="region of interest" description="Disordered" evidence="5">
    <location>
        <begin position="1"/>
        <end position="26"/>
    </location>
</feature>
<sequence>MSISRSESQAPHLRGRRRSNTAQSIFKNTPAPIAPLQVGDSKVLTVWVHDPKESLAVTLNQSYWPGLTEGDLLQLSAPNTDQSSGFLFIVPKDEGVAKYQLQISVPRPIAEKFGLKSNGEVVLTKVDPEKWGADLIELVFQDQYLGRSEMWRLSSHLVGQCAYAFQELSFIGVIAAQVQAIYIGGKKVPTAYVTSRTKFVYRSLSAKVTIFIQVCRELWDFAGDGERYNEKIAHSFLPALFSKWREASTTHIVTIVLISRVYYDEAEIEYAAGPLRRDEETKWYKDFFKVITDLEIVNDWKPTLFSLKDSFWAFQRDILLAHHHHRAALLSPETAPEHVRLVGRLSYAHEGPILEALNLGFNPTETHYIDRSLSLTGASTIIITPGTGYFRVSKRLLRLTTTRMLDQGFAIDLVSLAKPPLHQSPIFAFEGSEPELKPEPTGRIGLRALDPLWGGDDGSGEGVREKTTFWWEPFWLSVSFWDKQMDLPFREDRFIARAKMPEIEMLGLLDHDVLSSIELPFLPDLRDPSATPIHSVGPSDHLWKMEANKFDMDIFAVRQDPKPAPTARNSIASSGSGSMLSASFTARSIDNSKRPAPSRITELSRIPAIQESPQRITVNLTDTDDSSHVDQLMIGGALPRLSTSPSQSSILSSTSTTSKATVPSTPSPSRPSAKSRFTPSWLLSTFTRSGLSQPQTSPVSAAGSAQSSPAAIDGPTTSEPTARVVAPSVTTTPQTSISKATMPKPMAIKGRALGRTGSGRNWDDEIPHPHRGSLTRHSPVGTPPRDEPTFGKRWSGNLSGGFNATGSPLIRVNPSKPLSVVPYTASSLARRWQHIFAKPLSKYEIKWKSMITPACLPLTVEYFPPASELETSYDVFSYDFVVDPPEMRHSFLVKPPPVTGSSESARRAWALVVMRGMAALRLAQGFQFVLRPSNLPGLSDSDMSNSLRRSTSYVTDDTMDPKPEGAAEVLRSPYDPVYLSMSNEIHRISYSQDSIQVRRYVRRMPRAQPFEYKCLIWPKLGLGYTELETSFISHGLEDYRWNSLDMLVAGYENQSNESLRYWRTRFVVIPTDEGQQANVGPAGEKLNEEEIRLMGMDKLAELFSKLRWQSPEDKGKPTPPVRFLTTDLGPIDSVLDESLISQLDDIHAAGPLKKKKESQRDVADMSLQAIAKAMREDDGVPIKDHRWHTAKYPNSFIGSDFVSWLIREFRDVSNREQATEWGAKLQEQGLFDHCRGAHGFLDGHYFYCLRGEYMVPMTPRGGWFGVRPSRLVSGDDQTNRGAIISSPVARTSLSGRKIKKRLIMSQSMVIDIDPNKRSDHSEWVILHHDIIQNPSTCFHFEFQWIGTTARCIDDLVRQWSRTIEKYGLRLVESYVSQISDIRERNPFQSCFPLPLSMPPPIVQDLERRVAEGVQSSNYFESAILRRFGFVLDIEASHFYPDSVDVFYSYRRSSFTYSQWVHRSGVAFVQVLGGSRGFLFLTNRLMTPVKLGSSMKAQRPAAAAEEIRVKLQQFCSDPNTLEAFYNQELANLASHQPVLEEPPPLNL</sequence>
<evidence type="ECO:0000313" key="8">
    <source>
        <dbReference type="Proteomes" id="UP000813824"/>
    </source>
</evidence>
<dbReference type="PANTHER" id="PTHR13179:SF8">
    <property type="entry name" value="GATOR COMPLEX PROTEIN DEPDC5"/>
    <property type="match status" value="1"/>
</dbReference>
<dbReference type="SUPFAM" id="SSF46785">
    <property type="entry name" value="Winged helix' DNA-binding domain"/>
    <property type="match status" value="1"/>
</dbReference>
<dbReference type="InterPro" id="IPR045838">
    <property type="entry name" value="DEPDC5_CTD"/>
</dbReference>